<dbReference type="EMBL" id="JEMT01002733">
    <property type="protein sequence ID" value="EXX79539.1"/>
    <property type="molecule type" value="Genomic_DNA"/>
</dbReference>
<dbReference type="Pfam" id="PF03389">
    <property type="entry name" value="MobA_MobL"/>
    <property type="match status" value="1"/>
</dbReference>
<reference evidence="4 5" key="1">
    <citation type="submission" date="2014-02" db="EMBL/GenBank/DDBJ databases">
        <title>Single nucleus genome sequencing reveals high similarity among nuclei of an endomycorrhizal fungus.</title>
        <authorList>
            <person name="Lin K."/>
            <person name="Geurts R."/>
            <person name="Zhang Z."/>
            <person name="Limpens E."/>
            <person name="Saunders D.G."/>
            <person name="Mu D."/>
            <person name="Pang E."/>
            <person name="Cao H."/>
            <person name="Cha H."/>
            <person name="Lin T."/>
            <person name="Zhou Q."/>
            <person name="Shang Y."/>
            <person name="Li Y."/>
            <person name="Ivanov S."/>
            <person name="Sharma T."/>
            <person name="Velzen R.V."/>
            <person name="Ruijter N.D."/>
            <person name="Aanen D.K."/>
            <person name="Win J."/>
            <person name="Kamoun S."/>
            <person name="Bisseling T."/>
            <person name="Huang S."/>
        </authorList>
    </citation>
    <scope>NUCLEOTIDE SEQUENCE [LARGE SCALE GENOMIC DNA]</scope>
    <source>
        <strain evidence="5">DAOM197198w</strain>
    </source>
</reference>
<feature type="domain" description="MobA/MobL protein" evidence="3">
    <location>
        <begin position="19"/>
        <end position="213"/>
    </location>
</feature>
<proteinExistence type="predicted"/>
<feature type="region of interest" description="Disordered" evidence="2">
    <location>
        <begin position="280"/>
        <end position="304"/>
    </location>
</feature>
<dbReference type="Proteomes" id="UP000022910">
    <property type="component" value="Unassembled WGS sequence"/>
</dbReference>
<name>A0A015LIK5_RHIIW</name>
<feature type="compositionally biased region" description="Basic and acidic residues" evidence="2">
    <location>
        <begin position="140"/>
        <end position="150"/>
    </location>
</feature>
<dbReference type="AlphaFoldDB" id="A0A015LIK5"/>
<dbReference type="HOGENOM" id="CLU_554477_0_0_1"/>
<evidence type="ECO:0000259" key="3">
    <source>
        <dbReference type="Pfam" id="PF03389"/>
    </source>
</evidence>
<sequence>MKVGGSGKAGPHAAYIFREGRYARDETLERLDATEAGNMPAWAQSDPVAFWRAADDYERVNGTTYREMEIAIPRELSIEDRTELVRAFVRQEIGNAHAYQWAIHTPVMSSDGGEQPHVHLMFSERQVDGIERGPDEYFKRANSKAPERGGAKKGYGPRAGERLSREERAEHLKELRGRWEEMTNNHLARAGREERIDMRSYADRGLDIAPASRLLPSEWRDGETRDNVIAFRRATAELVQAEVAMGKAIPDRDAQIIDLAQKRAERLAQEQPNRGPLLGAARAAREEQAAPTPAPAPPVPAKPSPEAVIQRWTAEHQRQLVAVQAKARRVMGHAEGMERRHVGKVQDHQRERPMPPQGMFAAFKQASYEAAWKTWEKAANVLQRRAAQLGRRVDQLRDYLQPVTQYTPHHPGDRLAATRIEREQPDLAKAHAEVMRQQRVEQIAAEKVAFAERVAQFEKAERAPGERLAKEREKIREQRERERGRDDRGRGR</sequence>
<feature type="region of interest" description="Disordered" evidence="2">
    <location>
        <begin position="459"/>
        <end position="492"/>
    </location>
</feature>
<evidence type="ECO:0000313" key="4">
    <source>
        <dbReference type="EMBL" id="EXX79539.1"/>
    </source>
</evidence>
<feature type="compositionally biased region" description="Pro residues" evidence="2">
    <location>
        <begin position="292"/>
        <end position="303"/>
    </location>
</feature>
<protein>
    <recommendedName>
        <fullName evidence="3">MobA/MobL protein domain-containing protein</fullName>
    </recommendedName>
</protein>
<gene>
    <name evidence="4" type="ORF">RirG_004570</name>
</gene>
<organism evidence="4 5">
    <name type="scientific">Rhizophagus irregularis (strain DAOM 197198w)</name>
    <name type="common">Glomus intraradices</name>
    <dbReference type="NCBI Taxonomy" id="1432141"/>
    <lineage>
        <taxon>Eukaryota</taxon>
        <taxon>Fungi</taxon>
        <taxon>Fungi incertae sedis</taxon>
        <taxon>Mucoromycota</taxon>
        <taxon>Glomeromycotina</taxon>
        <taxon>Glomeromycetes</taxon>
        <taxon>Glomerales</taxon>
        <taxon>Glomeraceae</taxon>
        <taxon>Rhizophagus</taxon>
    </lineage>
</organism>
<comment type="caution">
    <text evidence="4">The sequence shown here is derived from an EMBL/GenBank/DDBJ whole genome shotgun (WGS) entry which is preliminary data.</text>
</comment>
<evidence type="ECO:0000256" key="2">
    <source>
        <dbReference type="SAM" id="MobiDB-lite"/>
    </source>
</evidence>
<evidence type="ECO:0000256" key="1">
    <source>
        <dbReference type="ARBA" id="ARBA00022971"/>
    </source>
</evidence>
<keyword evidence="1" id="KW-0184">Conjugation</keyword>
<feature type="region of interest" description="Disordered" evidence="2">
    <location>
        <begin position="140"/>
        <end position="166"/>
    </location>
</feature>
<dbReference type="Gene3D" id="3.30.930.30">
    <property type="match status" value="1"/>
</dbReference>
<accession>A0A015LIK5</accession>
<dbReference type="InterPro" id="IPR005053">
    <property type="entry name" value="MobA_MobL"/>
</dbReference>
<keyword evidence="5" id="KW-1185">Reference proteome</keyword>
<evidence type="ECO:0000313" key="5">
    <source>
        <dbReference type="Proteomes" id="UP000022910"/>
    </source>
</evidence>